<dbReference type="GO" id="GO:0050566">
    <property type="term" value="F:asparaginyl-tRNA synthase (glutamine-hydrolyzing) activity"/>
    <property type="evidence" value="ECO:0007669"/>
    <property type="project" value="RHEA"/>
</dbReference>
<dbReference type="Pfam" id="PF02686">
    <property type="entry name" value="GatC"/>
    <property type="match status" value="1"/>
</dbReference>
<dbReference type="NCBIfam" id="TIGR00135">
    <property type="entry name" value="gatC"/>
    <property type="match status" value="1"/>
</dbReference>
<keyword evidence="2" id="KW-0808">Transferase</keyword>
<keyword evidence="3" id="KW-1185">Reference proteome</keyword>
<reference evidence="2 3" key="1">
    <citation type="journal article" date="2017" name="Syst. Appl. Microbiol.">
        <title>Lebetimonas natsushimae sp. nov., a novel strictly anaerobic, moderately thermophilic chemoautotroph isolated from a deep-sea hydrothermal vent polychaete nest in the Mid-Okinawa Trough.</title>
        <authorList>
            <person name="Nagata R."/>
            <person name="Takaki Y."/>
            <person name="Tame A."/>
            <person name="Nunoura T."/>
            <person name="Muto H."/>
            <person name="Mino S."/>
            <person name="Sawayama S."/>
            <person name="Takai K."/>
            <person name="Nakagawa S."/>
        </authorList>
    </citation>
    <scope>NUCLEOTIDE SEQUENCE [LARGE SCALE GENOMIC DNA]</scope>
    <source>
        <strain evidence="2 3">HS1857</strain>
    </source>
</reference>
<dbReference type="EMBL" id="BDME01000001">
    <property type="protein sequence ID" value="GAX87390.1"/>
    <property type="molecule type" value="Genomic_DNA"/>
</dbReference>
<evidence type="ECO:0000256" key="1">
    <source>
        <dbReference type="HAMAP-Rule" id="MF_00122"/>
    </source>
</evidence>
<keyword evidence="1" id="KW-0547">Nucleotide-binding</keyword>
<dbReference type="RefSeq" id="WP_096258529.1">
    <property type="nucleotide sequence ID" value="NZ_BDME01000001.1"/>
</dbReference>
<dbReference type="AlphaFoldDB" id="A0A292YDP6"/>
<comment type="subunit">
    <text evidence="1">Heterotrimer of A, B and C subunits.</text>
</comment>
<dbReference type="GO" id="GO:0006450">
    <property type="term" value="P:regulation of translational fidelity"/>
    <property type="evidence" value="ECO:0007669"/>
    <property type="project" value="InterPro"/>
</dbReference>
<dbReference type="GO" id="GO:0006412">
    <property type="term" value="P:translation"/>
    <property type="evidence" value="ECO:0007669"/>
    <property type="project" value="UniProtKB-UniRule"/>
</dbReference>
<dbReference type="Proteomes" id="UP000217944">
    <property type="component" value="Unassembled WGS sequence"/>
</dbReference>
<gene>
    <name evidence="1" type="primary">gatC</name>
    <name evidence="2" type="ORF">LNAT_P0685</name>
</gene>
<dbReference type="EC" id="6.3.5.-" evidence="1"/>
<dbReference type="GO" id="GO:0005524">
    <property type="term" value="F:ATP binding"/>
    <property type="evidence" value="ECO:0007669"/>
    <property type="project" value="UniProtKB-KW"/>
</dbReference>
<comment type="similarity">
    <text evidence="1">Belongs to the GatC family.</text>
</comment>
<dbReference type="PANTHER" id="PTHR15004:SF0">
    <property type="entry name" value="GLUTAMYL-TRNA(GLN) AMIDOTRANSFERASE SUBUNIT C, MITOCHONDRIAL"/>
    <property type="match status" value="1"/>
</dbReference>
<evidence type="ECO:0000313" key="3">
    <source>
        <dbReference type="Proteomes" id="UP000217944"/>
    </source>
</evidence>
<evidence type="ECO:0000313" key="2">
    <source>
        <dbReference type="EMBL" id="GAX87390.1"/>
    </source>
</evidence>
<comment type="function">
    <text evidence="1">Allows the formation of correctly charged Asn-tRNA(Asn) or Gln-tRNA(Gln) through the transamidation of misacylated Asp-tRNA(Asn) or Glu-tRNA(Gln) in organisms which lack either or both of asparaginyl-tRNA or glutaminyl-tRNA synthetases. The reaction takes place in the presence of glutamine and ATP through an activated phospho-Asp-tRNA(Asn) or phospho-Glu-tRNA(Gln).</text>
</comment>
<dbReference type="SUPFAM" id="SSF141000">
    <property type="entry name" value="Glu-tRNAGln amidotransferase C subunit"/>
    <property type="match status" value="1"/>
</dbReference>
<protein>
    <recommendedName>
        <fullName evidence="1">Aspartyl/glutamyl-tRNA(Asn/Gln) amidotransferase subunit C</fullName>
        <shortName evidence="1">Asp/Glu-ADT subunit C</shortName>
        <ecNumber evidence="1">6.3.5.-</ecNumber>
    </recommendedName>
</protein>
<keyword evidence="1 2" id="KW-0436">Ligase</keyword>
<dbReference type="GO" id="GO:0070681">
    <property type="term" value="P:glutaminyl-tRNAGln biosynthesis via transamidation"/>
    <property type="evidence" value="ECO:0007669"/>
    <property type="project" value="TreeGrafter"/>
</dbReference>
<comment type="caution">
    <text evidence="2">The sequence shown here is derived from an EMBL/GenBank/DDBJ whole genome shotgun (WGS) entry which is preliminary data.</text>
</comment>
<name>A0A292YDP6_9BACT</name>
<accession>A0A292YDP6</accession>
<dbReference type="OrthoDB" id="9813938at2"/>
<dbReference type="GO" id="GO:0016740">
    <property type="term" value="F:transferase activity"/>
    <property type="evidence" value="ECO:0007669"/>
    <property type="project" value="UniProtKB-KW"/>
</dbReference>
<comment type="catalytic activity">
    <reaction evidence="1">
        <text>L-glutamyl-tRNA(Gln) + L-glutamine + ATP + H2O = L-glutaminyl-tRNA(Gln) + L-glutamate + ADP + phosphate + H(+)</text>
        <dbReference type="Rhea" id="RHEA:17521"/>
        <dbReference type="Rhea" id="RHEA-COMP:9681"/>
        <dbReference type="Rhea" id="RHEA-COMP:9684"/>
        <dbReference type="ChEBI" id="CHEBI:15377"/>
        <dbReference type="ChEBI" id="CHEBI:15378"/>
        <dbReference type="ChEBI" id="CHEBI:29985"/>
        <dbReference type="ChEBI" id="CHEBI:30616"/>
        <dbReference type="ChEBI" id="CHEBI:43474"/>
        <dbReference type="ChEBI" id="CHEBI:58359"/>
        <dbReference type="ChEBI" id="CHEBI:78520"/>
        <dbReference type="ChEBI" id="CHEBI:78521"/>
        <dbReference type="ChEBI" id="CHEBI:456216"/>
    </reaction>
</comment>
<dbReference type="GO" id="GO:0050567">
    <property type="term" value="F:glutaminyl-tRNA synthase (glutamine-hydrolyzing) activity"/>
    <property type="evidence" value="ECO:0007669"/>
    <property type="project" value="UniProtKB-UniRule"/>
</dbReference>
<proteinExistence type="inferred from homology"/>
<keyword evidence="1" id="KW-0067">ATP-binding</keyword>
<organism evidence="2 3">
    <name type="scientific">Lebetimonas natsushimae</name>
    <dbReference type="NCBI Taxonomy" id="1936991"/>
    <lineage>
        <taxon>Bacteria</taxon>
        <taxon>Pseudomonadati</taxon>
        <taxon>Campylobacterota</taxon>
        <taxon>Epsilonproteobacteria</taxon>
        <taxon>Nautiliales</taxon>
        <taxon>Nautiliaceae</taxon>
        <taxon>Lebetimonas</taxon>
    </lineage>
</organism>
<keyword evidence="1" id="KW-0648">Protein biosynthesis</keyword>
<dbReference type="InterPro" id="IPR036113">
    <property type="entry name" value="Asp/Glu-ADT_sf_sub_c"/>
</dbReference>
<dbReference type="InterPro" id="IPR003837">
    <property type="entry name" value="GatC"/>
</dbReference>
<dbReference type="PANTHER" id="PTHR15004">
    <property type="entry name" value="GLUTAMYL-TRNA(GLN) AMIDOTRANSFERASE SUBUNIT C, MITOCHONDRIAL"/>
    <property type="match status" value="1"/>
</dbReference>
<sequence>MKIDAKLVEKLENLSMLEIDNKEKMAEDLAEIVEFVEMLNVIDTSNVEATFSTLNNPTPLREDEVKKTEIINDVLAHAPNAKDGYFIVPKIIE</sequence>
<dbReference type="HAMAP" id="MF_00122">
    <property type="entry name" value="GatC"/>
    <property type="match status" value="1"/>
</dbReference>
<comment type="catalytic activity">
    <reaction evidence="1">
        <text>L-aspartyl-tRNA(Asn) + L-glutamine + ATP + H2O = L-asparaginyl-tRNA(Asn) + L-glutamate + ADP + phosphate + 2 H(+)</text>
        <dbReference type="Rhea" id="RHEA:14513"/>
        <dbReference type="Rhea" id="RHEA-COMP:9674"/>
        <dbReference type="Rhea" id="RHEA-COMP:9677"/>
        <dbReference type="ChEBI" id="CHEBI:15377"/>
        <dbReference type="ChEBI" id="CHEBI:15378"/>
        <dbReference type="ChEBI" id="CHEBI:29985"/>
        <dbReference type="ChEBI" id="CHEBI:30616"/>
        <dbReference type="ChEBI" id="CHEBI:43474"/>
        <dbReference type="ChEBI" id="CHEBI:58359"/>
        <dbReference type="ChEBI" id="CHEBI:78515"/>
        <dbReference type="ChEBI" id="CHEBI:78516"/>
        <dbReference type="ChEBI" id="CHEBI:456216"/>
    </reaction>
</comment>
<dbReference type="Gene3D" id="1.10.20.60">
    <property type="entry name" value="Glu-tRNAGln amidotransferase C subunit, N-terminal domain"/>
    <property type="match status" value="1"/>
</dbReference>